<dbReference type="KEGG" id="abac:LuPra_04371"/>
<dbReference type="STRING" id="1855912.LuPra_04371"/>
<dbReference type="GO" id="GO:0046872">
    <property type="term" value="F:metal ion binding"/>
    <property type="evidence" value="ECO:0007669"/>
    <property type="project" value="UniProtKB-KW"/>
</dbReference>
<evidence type="ECO:0000313" key="12">
    <source>
        <dbReference type="Proteomes" id="UP000076079"/>
    </source>
</evidence>
<sequence precursor="true">MPRRLPFLLTIALVALACAHVWTQQRAARVDWRAHGADAAHTQHSPAGIITPANVKRLRVAWTYKTGDGRADNRSQIQCNPIVVDGVLYASSAQLKIFALDADTGTPKWVFDPFARPDGDGPSSLGVNRGVTYWAEAADKRIFMGAGPYLYALNADTGTPIASFGEQGRIDLRLGLDADATGLSVLSNTPGSIYKDLIIVPTRLSEGPGRAAPGHVRAFDVRTGQRRWIFHTIPHPGEAGHDTWPTDAWQRIGAANNWAGMAVDEARGLVFVPTGSAAFDFWGGNRHGANLYANSLLALRADTGERVWHFQFVHHDLWDRDLPTAPVLGTVTKSGRSVDVVMQATKTGELYVFERETGTPLWPIEEVPVPQTTLKGEQSWPTQPRSTLPPIARQEFSADTLTSRTPEARAFVEKQLIGARPFHKWQPPSEEGTVIFPGFDGGAEWGGQAFDPATGTFFVNANNMAWITHMLPIDAARETTQVARGRRHYQVNCVACHGLERKGDPSRTIPGLIDIDKRQPREAVNDVVAYGRGQMPPFTSLPEDVRKDIIAYLFGDAPKEAPKVTDDVQTDIPYIFGGYTRLLDDKGYPGVAPPWGTLTAVDVGAGTIKWQVTLGDRPEARQPKAPPTGTENYGGPAITAGGVLFIGATNDEKFRAFDMRDGKQLWEASLPAGGYATPATYVVDGRQFVVIAAGGGKMGTKSGDTYVAFALPERTAGSRPRPSTR</sequence>
<keyword evidence="5 9" id="KW-0732">Signal</keyword>
<evidence type="ECO:0000256" key="6">
    <source>
        <dbReference type="ARBA" id="ARBA00023002"/>
    </source>
</evidence>
<dbReference type="GO" id="GO:0008876">
    <property type="term" value="F:quinoprotein glucose dehydrogenase activity"/>
    <property type="evidence" value="ECO:0007669"/>
    <property type="project" value="UniProtKB-EC"/>
</dbReference>
<evidence type="ECO:0000313" key="11">
    <source>
        <dbReference type="EMBL" id="AMY11124.1"/>
    </source>
</evidence>
<evidence type="ECO:0000256" key="3">
    <source>
        <dbReference type="ARBA" id="ARBA00022617"/>
    </source>
</evidence>
<evidence type="ECO:0000256" key="8">
    <source>
        <dbReference type="PROSITE-ProRule" id="PRU00433"/>
    </source>
</evidence>
<evidence type="ECO:0000256" key="9">
    <source>
        <dbReference type="SAM" id="SignalP"/>
    </source>
</evidence>
<accession>A0A143PTJ0</accession>
<dbReference type="EC" id="1.1.5.2" evidence="11"/>
<dbReference type="Gene3D" id="1.10.760.10">
    <property type="entry name" value="Cytochrome c-like domain"/>
    <property type="match status" value="1"/>
</dbReference>
<evidence type="ECO:0000259" key="10">
    <source>
        <dbReference type="PROSITE" id="PS51007"/>
    </source>
</evidence>
<keyword evidence="6 11" id="KW-0560">Oxidoreductase</keyword>
<feature type="signal peptide" evidence="9">
    <location>
        <begin position="1"/>
        <end position="27"/>
    </location>
</feature>
<protein>
    <submittedName>
        <fullName evidence="11">Quinoprotein glucose dehydrogenase</fullName>
        <ecNumber evidence="11">1.1.5.2</ecNumber>
    </submittedName>
</protein>
<dbReference type="GO" id="GO:0009055">
    <property type="term" value="F:electron transfer activity"/>
    <property type="evidence" value="ECO:0007669"/>
    <property type="project" value="InterPro"/>
</dbReference>
<dbReference type="Gene3D" id="2.140.10.10">
    <property type="entry name" value="Quinoprotein alcohol dehydrogenase-like superfamily"/>
    <property type="match status" value="2"/>
</dbReference>
<dbReference type="InterPro" id="IPR036909">
    <property type="entry name" value="Cyt_c-like_dom_sf"/>
</dbReference>
<dbReference type="GO" id="GO:0016020">
    <property type="term" value="C:membrane"/>
    <property type="evidence" value="ECO:0007669"/>
    <property type="project" value="InterPro"/>
</dbReference>
<dbReference type="InterPro" id="IPR009056">
    <property type="entry name" value="Cyt_c-like_dom"/>
</dbReference>
<dbReference type="CDD" id="cd10280">
    <property type="entry name" value="PQQ_mGDH"/>
    <property type="match status" value="1"/>
</dbReference>
<gene>
    <name evidence="11" type="primary">gcd_3</name>
    <name evidence="11" type="ORF">LuPra_04371</name>
</gene>
<dbReference type="EMBL" id="CP015136">
    <property type="protein sequence ID" value="AMY11124.1"/>
    <property type="molecule type" value="Genomic_DNA"/>
</dbReference>
<dbReference type="InterPro" id="IPR017511">
    <property type="entry name" value="PQQ_mDH"/>
</dbReference>
<dbReference type="SUPFAM" id="SSF50998">
    <property type="entry name" value="Quinoprotein alcohol dehydrogenase-like"/>
    <property type="match status" value="1"/>
</dbReference>
<dbReference type="PROSITE" id="PS51007">
    <property type="entry name" value="CYTC"/>
    <property type="match status" value="1"/>
</dbReference>
<comment type="cofactor">
    <cofactor evidence="1">
        <name>pyrroloquinoline quinone</name>
        <dbReference type="ChEBI" id="CHEBI:58442"/>
    </cofactor>
</comment>
<evidence type="ECO:0000256" key="4">
    <source>
        <dbReference type="ARBA" id="ARBA00022723"/>
    </source>
</evidence>
<evidence type="ECO:0000256" key="2">
    <source>
        <dbReference type="ARBA" id="ARBA00008156"/>
    </source>
</evidence>
<dbReference type="Pfam" id="PF01011">
    <property type="entry name" value="PQQ"/>
    <property type="match status" value="2"/>
</dbReference>
<dbReference type="Proteomes" id="UP000076079">
    <property type="component" value="Chromosome"/>
</dbReference>
<dbReference type="RefSeq" id="WP_110172699.1">
    <property type="nucleotide sequence ID" value="NZ_CP015136.1"/>
</dbReference>
<dbReference type="GO" id="GO:0048038">
    <property type="term" value="F:quinone binding"/>
    <property type="evidence" value="ECO:0007669"/>
    <property type="project" value="InterPro"/>
</dbReference>
<reference evidence="11 12" key="1">
    <citation type="journal article" date="2016" name="Genome Announc.">
        <title>First Complete Genome Sequence of a Subdivision 6 Acidobacterium Strain.</title>
        <authorList>
            <person name="Huang S."/>
            <person name="Vieira S."/>
            <person name="Bunk B."/>
            <person name="Riedel T."/>
            <person name="Sproer C."/>
            <person name="Overmann J."/>
        </authorList>
    </citation>
    <scope>NUCLEOTIDE SEQUENCE [LARGE SCALE GENOMIC DNA]</scope>
    <source>
        <strain evidence="12">DSM 100886 HEG_-6_39</strain>
    </source>
</reference>
<comment type="similarity">
    <text evidence="2">Belongs to the bacterial PQQ dehydrogenase family.</text>
</comment>
<name>A0A143PTJ0_LUTPR</name>
<feature type="domain" description="Cytochrome c" evidence="10">
    <location>
        <begin position="480"/>
        <end position="557"/>
    </location>
</feature>
<dbReference type="InterPro" id="IPR011047">
    <property type="entry name" value="Quinoprotein_ADH-like_sf"/>
</dbReference>
<evidence type="ECO:0000256" key="7">
    <source>
        <dbReference type="ARBA" id="ARBA00023004"/>
    </source>
</evidence>
<dbReference type="InterPro" id="IPR002372">
    <property type="entry name" value="PQQ_rpt_dom"/>
</dbReference>
<organism evidence="11 12">
    <name type="scientific">Luteitalea pratensis</name>
    <dbReference type="NCBI Taxonomy" id="1855912"/>
    <lineage>
        <taxon>Bacteria</taxon>
        <taxon>Pseudomonadati</taxon>
        <taxon>Acidobacteriota</taxon>
        <taxon>Vicinamibacteria</taxon>
        <taxon>Vicinamibacterales</taxon>
        <taxon>Vicinamibacteraceae</taxon>
        <taxon>Luteitalea</taxon>
    </lineage>
</organism>
<evidence type="ECO:0000256" key="1">
    <source>
        <dbReference type="ARBA" id="ARBA00001931"/>
    </source>
</evidence>
<proteinExistence type="inferred from homology"/>
<reference evidence="12" key="2">
    <citation type="submission" date="2016-04" db="EMBL/GenBank/DDBJ databases">
        <title>First Complete Genome Sequence of a Subdivision 6 Acidobacterium.</title>
        <authorList>
            <person name="Huang S."/>
            <person name="Vieira S."/>
            <person name="Bunk B."/>
            <person name="Riedel T."/>
            <person name="Sproeer C."/>
            <person name="Overmann J."/>
        </authorList>
    </citation>
    <scope>NUCLEOTIDE SEQUENCE [LARGE SCALE GENOMIC DNA]</scope>
    <source>
        <strain evidence="12">DSM 100886 HEG_-6_39</strain>
    </source>
</reference>
<keyword evidence="12" id="KW-1185">Reference proteome</keyword>
<keyword evidence="7 8" id="KW-0408">Iron</keyword>
<feature type="chain" id="PRO_5007511920" evidence="9">
    <location>
        <begin position="28"/>
        <end position="725"/>
    </location>
</feature>
<dbReference type="PROSITE" id="PS51257">
    <property type="entry name" value="PROKAR_LIPOPROTEIN"/>
    <property type="match status" value="1"/>
</dbReference>
<dbReference type="InterPro" id="IPR018391">
    <property type="entry name" value="PQQ_b-propeller_rpt"/>
</dbReference>
<dbReference type="SUPFAM" id="SSF46626">
    <property type="entry name" value="Cytochrome c"/>
    <property type="match status" value="1"/>
</dbReference>
<evidence type="ECO:0000256" key="5">
    <source>
        <dbReference type="ARBA" id="ARBA00022729"/>
    </source>
</evidence>
<dbReference type="SMART" id="SM00564">
    <property type="entry name" value="PQQ"/>
    <property type="match status" value="6"/>
</dbReference>
<dbReference type="AlphaFoldDB" id="A0A143PTJ0"/>
<keyword evidence="3 8" id="KW-0349">Heme</keyword>
<keyword evidence="4 8" id="KW-0479">Metal-binding</keyword>
<dbReference type="OrthoDB" id="9794322at2"/>
<dbReference type="PATRIC" id="fig|1813736.3.peg.4609"/>
<dbReference type="PANTHER" id="PTHR32303">
    <property type="entry name" value="QUINOPROTEIN ALCOHOL DEHYDROGENASE (CYTOCHROME C)"/>
    <property type="match status" value="1"/>
</dbReference>
<dbReference type="GO" id="GO:0020037">
    <property type="term" value="F:heme binding"/>
    <property type="evidence" value="ECO:0007669"/>
    <property type="project" value="InterPro"/>
</dbReference>
<dbReference type="PANTHER" id="PTHR32303:SF4">
    <property type="entry name" value="QUINOPROTEIN GLUCOSE DEHYDROGENASE"/>
    <property type="match status" value="1"/>
</dbReference>